<evidence type="ECO:0000313" key="2">
    <source>
        <dbReference type="Proteomes" id="UP000001865"/>
    </source>
</evidence>
<protein>
    <submittedName>
        <fullName evidence="1">Uncharacterized protein</fullName>
    </submittedName>
</protein>
<dbReference type="HOGENOM" id="CLU_3316735_0_0_6"/>
<dbReference type="Proteomes" id="UP000001865">
    <property type="component" value="Chromosome"/>
</dbReference>
<accession>A0A0N1QX18</accession>
<dbReference type="EMBL" id="CP001127">
    <property type="protein sequence ID" value="ACF90978.1"/>
    <property type="molecule type" value="Genomic_DNA"/>
</dbReference>
<dbReference type="AlphaFoldDB" id="A0A0N1QX18"/>
<sequence>MVTELTLLPFPPLSCASQRRDAMVYRRRYDRWAEFTLYR</sequence>
<evidence type="ECO:0000313" key="1">
    <source>
        <dbReference type="EMBL" id="ACF90978.1"/>
    </source>
</evidence>
<proteinExistence type="predicted"/>
<dbReference type="KEGG" id="sew:SeSA_A3287"/>
<organism evidence="1 2">
    <name type="scientific">Salmonella schwarzengrund (strain CVM19633)</name>
    <dbReference type="NCBI Taxonomy" id="439843"/>
    <lineage>
        <taxon>Bacteria</taxon>
        <taxon>Pseudomonadati</taxon>
        <taxon>Pseudomonadota</taxon>
        <taxon>Gammaproteobacteria</taxon>
        <taxon>Enterobacterales</taxon>
        <taxon>Enterobacteriaceae</taxon>
        <taxon>Salmonella</taxon>
    </lineage>
</organism>
<reference evidence="1 2" key="1">
    <citation type="journal article" date="2011" name="J. Bacteriol.">
        <title>Comparative genomics of 28 Salmonella enterica isolates: evidence for CRISPR-mediated adaptive sublineage evolution.</title>
        <authorList>
            <person name="Fricke W.F."/>
            <person name="Mammel M.K."/>
            <person name="McDermott P.F."/>
            <person name="Tartera C."/>
            <person name="White D.G."/>
            <person name="Leclerc J.E."/>
            <person name="Ravel J."/>
            <person name="Cebula T.A."/>
        </authorList>
    </citation>
    <scope>NUCLEOTIDE SEQUENCE [LARGE SCALE GENOMIC DNA]</scope>
    <source>
        <strain evidence="1 2">CVM19633</strain>
    </source>
</reference>
<name>A0A0N1QX18_SALSV</name>
<gene>
    <name evidence="1" type="ordered locus">SeSA_A3287</name>
</gene>